<proteinExistence type="predicted"/>
<evidence type="ECO:0000313" key="2">
    <source>
        <dbReference type="EMBL" id="SMP20927.1"/>
    </source>
</evidence>
<gene>
    <name evidence="2" type="ORF">SAMN06265361_103433</name>
</gene>
<reference evidence="2" key="1">
    <citation type="submission" date="2017-05" db="EMBL/GenBank/DDBJ databases">
        <authorList>
            <person name="Varghese N."/>
            <person name="Submissions S."/>
        </authorList>
    </citation>
    <scope>NUCLEOTIDE SEQUENCE</scope>
    <source>
        <strain evidence="2">DSM 45262</strain>
    </source>
</reference>
<dbReference type="EMBL" id="FXTU01000003">
    <property type="protein sequence ID" value="SMP20927.1"/>
    <property type="molecule type" value="Genomic_DNA"/>
</dbReference>
<comment type="caution">
    <text evidence="2">The sequence shown here is derived from an EMBL/GenBank/DDBJ whole genome shotgun (WGS) entry which is preliminary data.</text>
</comment>
<name>A0AA45WPP7_9BACL</name>
<keyword evidence="1" id="KW-0472">Membrane</keyword>
<keyword evidence="1" id="KW-1133">Transmembrane helix</keyword>
<evidence type="ECO:0000313" key="3">
    <source>
        <dbReference type="Proteomes" id="UP001157946"/>
    </source>
</evidence>
<protein>
    <submittedName>
        <fullName evidence="2">Uncharacterized protein</fullName>
    </submittedName>
</protein>
<evidence type="ECO:0000256" key="1">
    <source>
        <dbReference type="SAM" id="Phobius"/>
    </source>
</evidence>
<dbReference type="RefSeq" id="WP_102992255.1">
    <property type="nucleotide sequence ID" value="NZ_FXTU01000003.1"/>
</dbReference>
<keyword evidence="1" id="KW-0812">Transmembrane</keyword>
<dbReference type="AlphaFoldDB" id="A0AA45WPP7"/>
<accession>A0AA45WPP7</accession>
<dbReference type="Proteomes" id="UP001157946">
    <property type="component" value="Unassembled WGS sequence"/>
</dbReference>
<organism evidence="2 3">
    <name type="scientific">Laceyella tengchongensis</name>
    <dbReference type="NCBI Taxonomy" id="574699"/>
    <lineage>
        <taxon>Bacteria</taxon>
        <taxon>Bacillati</taxon>
        <taxon>Bacillota</taxon>
        <taxon>Bacilli</taxon>
        <taxon>Bacillales</taxon>
        <taxon>Thermoactinomycetaceae</taxon>
        <taxon>Laceyella</taxon>
    </lineage>
</organism>
<feature type="transmembrane region" description="Helical" evidence="1">
    <location>
        <begin position="7"/>
        <end position="29"/>
    </location>
</feature>
<keyword evidence="3" id="KW-1185">Reference proteome</keyword>
<sequence length="206" mass="22459">MLKSLKIIIPAVAIVATVGLVGFIGNGFASDQPEKTAFQDYLTAVSQKSPKQGKSLMPQNATSVEGLQLSSFSIPIFRTPDANVIKSYEGTSLIGMLQPTKEKLWFMMKGEQPEGIVVADDVQPIKMGGKNRSKDLMNMYKAAKKAVKKENQIRYFEFVGQGIFVAKTSKGEHVYLSQGAAQILNMPAGKQLASTDVIAKMKELLK</sequence>